<dbReference type="KEGG" id="spu:115924238"/>
<dbReference type="OrthoDB" id="206201at2759"/>
<dbReference type="PANTHER" id="PTHR43806:SF11">
    <property type="entry name" value="CEREVISIN-RELATED"/>
    <property type="match status" value="1"/>
</dbReference>
<dbReference type="InParanoid" id="A0A7M7NUV9"/>
<dbReference type="PROSITE" id="PS00138">
    <property type="entry name" value="SUBTILASE_SER"/>
    <property type="match status" value="1"/>
</dbReference>
<reference evidence="7" key="2">
    <citation type="submission" date="2021-01" db="UniProtKB">
        <authorList>
            <consortium name="EnsemblMetazoa"/>
        </authorList>
    </citation>
    <scope>IDENTIFICATION</scope>
</reference>
<dbReference type="Proteomes" id="UP000007110">
    <property type="component" value="Unassembled WGS sequence"/>
</dbReference>
<dbReference type="RefSeq" id="XP_030842083.1">
    <property type="nucleotide sequence ID" value="XM_030986223.1"/>
</dbReference>
<dbReference type="GO" id="GO:0006508">
    <property type="term" value="P:proteolysis"/>
    <property type="evidence" value="ECO:0007669"/>
    <property type="project" value="UniProtKB-KW"/>
</dbReference>
<keyword evidence="8" id="KW-1185">Reference proteome</keyword>
<evidence type="ECO:0000256" key="3">
    <source>
        <dbReference type="ARBA" id="ARBA00022801"/>
    </source>
</evidence>
<comment type="caution">
    <text evidence="5">Lacks conserved residue(s) required for the propagation of feature annotation.</text>
</comment>
<organism evidence="7 8">
    <name type="scientific">Strongylocentrotus purpuratus</name>
    <name type="common">Purple sea urchin</name>
    <dbReference type="NCBI Taxonomy" id="7668"/>
    <lineage>
        <taxon>Eukaryota</taxon>
        <taxon>Metazoa</taxon>
        <taxon>Echinodermata</taxon>
        <taxon>Eleutherozoa</taxon>
        <taxon>Echinozoa</taxon>
        <taxon>Echinoidea</taxon>
        <taxon>Euechinoidea</taxon>
        <taxon>Echinacea</taxon>
        <taxon>Camarodonta</taxon>
        <taxon>Echinidea</taxon>
        <taxon>Strongylocentrotidae</taxon>
        <taxon>Strongylocentrotus</taxon>
    </lineage>
</organism>
<dbReference type="InterPro" id="IPR023828">
    <property type="entry name" value="Peptidase_S8_Ser-AS"/>
</dbReference>
<reference evidence="8" key="1">
    <citation type="submission" date="2015-02" db="EMBL/GenBank/DDBJ databases">
        <title>Genome sequencing for Strongylocentrotus purpuratus.</title>
        <authorList>
            <person name="Murali S."/>
            <person name="Liu Y."/>
            <person name="Vee V."/>
            <person name="English A."/>
            <person name="Wang M."/>
            <person name="Skinner E."/>
            <person name="Han Y."/>
            <person name="Muzny D.M."/>
            <person name="Worley K.C."/>
            <person name="Gibbs R.A."/>
        </authorList>
    </citation>
    <scope>NUCLEOTIDE SEQUENCE</scope>
</reference>
<dbReference type="AlphaFoldDB" id="A0A7M7NUV9"/>
<dbReference type="InterPro" id="IPR050131">
    <property type="entry name" value="Peptidase_S8_subtilisin-like"/>
</dbReference>
<proteinExistence type="inferred from homology"/>
<dbReference type="SUPFAM" id="SSF52743">
    <property type="entry name" value="Subtilisin-like"/>
    <property type="match status" value="1"/>
</dbReference>
<dbReference type="Gene3D" id="3.40.50.200">
    <property type="entry name" value="Peptidase S8/S53 domain"/>
    <property type="match status" value="1"/>
</dbReference>
<accession>A0A7M7NUV9</accession>
<name>A0A7M7NUV9_STRPU</name>
<feature type="domain" description="Peptidase S8/S53" evidence="6">
    <location>
        <begin position="2"/>
        <end position="131"/>
    </location>
</feature>
<evidence type="ECO:0000256" key="5">
    <source>
        <dbReference type="PROSITE-ProRule" id="PRU01240"/>
    </source>
</evidence>
<dbReference type="OMA" id="WIGSKNA"/>
<dbReference type="PROSITE" id="PS51892">
    <property type="entry name" value="SUBTILASE"/>
    <property type="match status" value="1"/>
</dbReference>
<dbReference type="GO" id="GO:0004252">
    <property type="term" value="F:serine-type endopeptidase activity"/>
    <property type="evidence" value="ECO:0007669"/>
    <property type="project" value="InterPro"/>
</dbReference>
<protein>
    <recommendedName>
        <fullName evidence="6">Peptidase S8/S53 domain-containing protein</fullName>
    </recommendedName>
</protein>
<dbReference type="InterPro" id="IPR036852">
    <property type="entry name" value="Peptidase_S8/S53_dom_sf"/>
</dbReference>
<dbReference type="GeneID" id="115924238"/>
<evidence type="ECO:0000256" key="2">
    <source>
        <dbReference type="ARBA" id="ARBA00022670"/>
    </source>
</evidence>
<dbReference type="Pfam" id="PF00082">
    <property type="entry name" value="Peptidase_S8"/>
    <property type="match status" value="1"/>
</dbReference>
<keyword evidence="4" id="KW-0720">Serine protease</keyword>
<keyword evidence="2" id="KW-0645">Protease</keyword>
<dbReference type="EnsemblMetazoa" id="XM_030986223">
    <property type="protein sequence ID" value="XP_030842083"/>
    <property type="gene ID" value="LOC115924238"/>
</dbReference>
<evidence type="ECO:0000313" key="7">
    <source>
        <dbReference type="EnsemblMetazoa" id="XP_030842083"/>
    </source>
</evidence>
<evidence type="ECO:0000256" key="4">
    <source>
        <dbReference type="ARBA" id="ARBA00022825"/>
    </source>
</evidence>
<keyword evidence="3" id="KW-0378">Hydrolase</keyword>
<dbReference type="PANTHER" id="PTHR43806">
    <property type="entry name" value="PEPTIDASE S8"/>
    <property type="match status" value="1"/>
</dbReference>
<dbReference type="InterPro" id="IPR000209">
    <property type="entry name" value="Peptidase_S8/S53_dom"/>
</dbReference>
<evidence type="ECO:0000313" key="8">
    <source>
        <dbReference type="Proteomes" id="UP000007110"/>
    </source>
</evidence>
<evidence type="ECO:0000259" key="6">
    <source>
        <dbReference type="Pfam" id="PF00082"/>
    </source>
</evidence>
<evidence type="ECO:0000256" key="1">
    <source>
        <dbReference type="ARBA" id="ARBA00011073"/>
    </source>
</evidence>
<sequence>MSLGGGVSTLLDAGVTSLINSGILVAVAAGNDDHEACLNSPAQNPLAVTVGATDKQDKRYNLSNYGTCLDIYAPGVDITSTWYGGPTATNTISGTSMACPHVAGAAIIALGNDNSLAPDALKQKILNDATPYVVRDAKLGSPNLLLYIP</sequence>
<comment type="similarity">
    <text evidence="1 5">Belongs to the peptidase S8 family.</text>
</comment>